<protein>
    <recommendedName>
        <fullName evidence="3">RNA helicase</fullName>
    </recommendedName>
</protein>
<evidence type="ECO:0000313" key="2">
    <source>
        <dbReference type="Proteomes" id="UP001642484"/>
    </source>
</evidence>
<accession>A0ABP0S5M1</accession>
<gene>
    <name evidence="1" type="ORF">CCMP2556_LOCUS50221</name>
</gene>
<comment type="caution">
    <text evidence="1">The sequence shown here is derived from an EMBL/GenBank/DDBJ whole genome shotgun (WGS) entry which is preliminary data.</text>
</comment>
<proteinExistence type="predicted"/>
<evidence type="ECO:0008006" key="3">
    <source>
        <dbReference type="Google" id="ProtNLM"/>
    </source>
</evidence>
<sequence length="247" mass="26865">MLRILAALSAGTALQDLQTKYFVHVPFQAALVLCGARPWADFADLLSPPEAPWALPEENGLGGFFLDSTDRRPFLRKDRLENVRKAGIPLAGLSIFFRHQGGNLMNFSLLDCAILFEQSDCAGLLATVGTELSDLVCYLLRRLDPDPARQAAAMAAARAAWQIALKSEISAKGIAVYQAMKKLSQGRSFPALLVDEVVAFSTEVPKVIKDLDLWEDASFLLSPTSQVEKELQKAGSSDGADFAHMTP</sequence>
<name>A0ABP0S5M1_9DINO</name>
<dbReference type="Proteomes" id="UP001642484">
    <property type="component" value="Unassembled WGS sequence"/>
</dbReference>
<organism evidence="1 2">
    <name type="scientific">Durusdinium trenchii</name>
    <dbReference type="NCBI Taxonomy" id="1381693"/>
    <lineage>
        <taxon>Eukaryota</taxon>
        <taxon>Sar</taxon>
        <taxon>Alveolata</taxon>
        <taxon>Dinophyceae</taxon>
        <taxon>Suessiales</taxon>
        <taxon>Symbiodiniaceae</taxon>
        <taxon>Durusdinium</taxon>
    </lineage>
</organism>
<keyword evidence="2" id="KW-1185">Reference proteome</keyword>
<dbReference type="EMBL" id="CAXAMN010027017">
    <property type="protein sequence ID" value="CAK9107626.1"/>
    <property type="molecule type" value="Genomic_DNA"/>
</dbReference>
<evidence type="ECO:0000313" key="1">
    <source>
        <dbReference type="EMBL" id="CAK9107626.1"/>
    </source>
</evidence>
<reference evidence="1 2" key="1">
    <citation type="submission" date="2024-02" db="EMBL/GenBank/DDBJ databases">
        <authorList>
            <person name="Chen Y."/>
            <person name="Shah S."/>
            <person name="Dougan E. K."/>
            <person name="Thang M."/>
            <person name="Chan C."/>
        </authorList>
    </citation>
    <scope>NUCLEOTIDE SEQUENCE [LARGE SCALE GENOMIC DNA]</scope>
</reference>